<keyword evidence="2" id="KW-1185">Reference proteome</keyword>
<dbReference type="InterPro" id="IPR039751">
    <property type="entry name" value="HERPUD1/2"/>
</dbReference>
<evidence type="ECO:0000313" key="2">
    <source>
        <dbReference type="Proteomes" id="UP000694420"/>
    </source>
</evidence>
<dbReference type="Proteomes" id="UP000694420">
    <property type="component" value="Unplaced"/>
</dbReference>
<dbReference type="Gene3D" id="3.10.20.90">
    <property type="entry name" value="Phosphatidylinositol 3-kinase Catalytic Subunit, Chain A, domain 1"/>
    <property type="match status" value="1"/>
</dbReference>
<dbReference type="PANTHER" id="PTHR12943">
    <property type="entry name" value="HOMOCYSTEINE-RESPONSIVE ENDOPLASMIC RETICULUM-RESIDENT UNIQUITIN-LIKE DOMAIN HERPUD PROTEIN FAMILY MEMBER"/>
    <property type="match status" value="1"/>
</dbReference>
<dbReference type="Ensembl" id="ENSNPET00000000975.1">
    <property type="protein sequence ID" value="ENSNPEP00000000959.1"/>
    <property type="gene ID" value="ENSNPEG00000000773.1"/>
</dbReference>
<proteinExistence type="predicted"/>
<dbReference type="GO" id="GO:0030968">
    <property type="term" value="P:endoplasmic reticulum unfolded protein response"/>
    <property type="evidence" value="ECO:0007669"/>
    <property type="project" value="TreeGrafter"/>
</dbReference>
<sequence>MESVVEHPVTLVIKAPNQKYTDQTINCFLHWTVGKLKCHLSKVYPSHKTKGNTFICRNKLLNS</sequence>
<name>A0A8C6YM95_NOTPE</name>
<dbReference type="AlphaFoldDB" id="A0A8C6YM95"/>
<dbReference type="PANTHER" id="PTHR12943:SF5">
    <property type="entry name" value="HOMOCYSTEINE-RESPONSIVE ENDOPLASMIC RETICULUM-RESIDENT UBIQUITIN-LIKE DOMAIN MEMBER 2 PROTEIN"/>
    <property type="match status" value="1"/>
</dbReference>
<protein>
    <submittedName>
        <fullName evidence="1">Uncharacterized protein</fullName>
    </submittedName>
</protein>
<reference evidence="1" key="2">
    <citation type="submission" date="2025-09" db="UniProtKB">
        <authorList>
            <consortium name="Ensembl"/>
        </authorList>
    </citation>
    <scope>IDENTIFICATION</scope>
</reference>
<accession>A0A8C6YM95</accession>
<organism evidence="1 2">
    <name type="scientific">Nothoprocta perdicaria</name>
    <name type="common">Chilean tinamou</name>
    <name type="synonym">Crypturus perdicarius</name>
    <dbReference type="NCBI Taxonomy" id="30464"/>
    <lineage>
        <taxon>Eukaryota</taxon>
        <taxon>Metazoa</taxon>
        <taxon>Chordata</taxon>
        <taxon>Craniata</taxon>
        <taxon>Vertebrata</taxon>
        <taxon>Euteleostomi</taxon>
        <taxon>Archelosauria</taxon>
        <taxon>Archosauria</taxon>
        <taxon>Dinosauria</taxon>
        <taxon>Saurischia</taxon>
        <taxon>Theropoda</taxon>
        <taxon>Coelurosauria</taxon>
        <taxon>Aves</taxon>
        <taxon>Palaeognathae</taxon>
        <taxon>Tinamiformes</taxon>
        <taxon>Tinamidae</taxon>
        <taxon>Nothoprocta</taxon>
    </lineage>
</organism>
<evidence type="ECO:0000313" key="1">
    <source>
        <dbReference type="Ensembl" id="ENSNPEP00000000959.1"/>
    </source>
</evidence>
<dbReference type="SUPFAM" id="SSF54236">
    <property type="entry name" value="Ubiquitin-like"/>
    <property type="match status" value="1"/>
</dbReference>
<reference evidence="1" key="1">
    <citation type="submission" date="2025-08" db="UniProtKB">
        <authorList>
            <consortium name="Ensembl"/>
        </authorList>
    </citation>
    <scope>IDENTIFICATION</scope>
</reference>
<dbReference type="InterPro" id="IPR029071">
    <property type="entry name" value="Ubiquitin-like_domsf"/>
</dbReference>